<dbReference type="InterPro" id="IPR007206">
    <property type="entry name" value="Protein_HGH1_C"/>
</dbReference>
<feature type="domain" description="Protein HGH1 C-terminal" evidence="4">
    <location>
        <begin position="276"/>
        <end position="329"/>
    </location>
</feature>
<dbReference type="InterPro" id="IPR039717">
    <property type="entry name" value="Hgh1"/>
</dbReference>
<evidence type="ECO:0000256" key="1">
    <source>
        <dbReference type="ARBA" id="ARBA00006712"/>
    </source>
</evidence>
<dbReference type="EMBL" id="JAPXFL010000009">
    <property type="protein sequence ID" value="KAK9501810.1"/>
    <property type="molecule type" value="Genomic_DNA"/>
</dbReference>
<dbReference type="InterPro" id="IPR016024">
    <property type="entry name" value="ARM-type_fold"/>
</dbReference>
<proteinExistence type="inferred from homology"/>
<evidence type="ECO:0000256" key="2">
    <source>
        <dbReference type="ARBA" id="ARBA00014076"/>
    </source>
</evidence>
<dbReference type="Pfam" id="PF04063">
    <property type="entry name" value="DUF383"/>
    <property type="match status" value="1"/>
</dbReference>
<dbReference type="InterPro" id="IPR011989">
    <property type="entry name" value="ARM-like"/>
</dbReference>
<accession>A0AAW1D0F1</accession>
<dbReference type="AlphaFoldDB" id="A0AAW1D0F1"/>
<evidence type="ECO:0000313" key="6">
    <source>
        <dbReference type="Proteomes" id="UP001461498"/>
    </source>
</evidence>
<evidence type="ECO:0000259" key="4">
    <source>
        <dbReference type="Pfam" id="PF04064"/>
    </source>
</evidence>
<reference evidence="5 6" key="1">
    <citation type="submission" date="2022-12" db="EMBL/GenBank/DDBJ databases">
        <title>Chromosome-level genome assembly of true bugs.</title>
        <authorList>
            <person name="Ma L."/>
            <person name="Li H."/>
        </authorList>
    </citation>
    <scope>NUCLEOTIDE SEQUENCE [LARGE SCALE GENOMIC DNA]</scope>
    <source>
        <strain evidence="5">Lab_2022b</strain>
    </source>
</reference>
<evidence type="ECO:0000259" key="3">
    <source>
        <dbReference type="Pfam" id="PF04063"/>
    </source>
</evidence>
<protein>
    <recommendedName>
        <fullName evidence="2">Protein HGH1 homolog</fullName>
    </recommendedName>
</protein>
<gene>
    <name evidence="5" type="ORF">O3M35_012473</name>
</gene>
<name>A0AAW1D0F1_9HEMI</name>
<dbReference type="InterPro" id="IPR007205">
    <property type="entry name" value="Protein_HGH1_N"/>
</dbReference>
<dbReference type="PANTHER" id="PTHR13387:SF9">
    <property type="entry name" value="PROTEIN HGH1 HOMOLOG"/>
    <property type="match status" value="1"/>
</dbReference>
<organism evidence="5 6">
    <name type="scientific">Rhynocoris fuscipes</name>
    <dbReference type="NCBI Taxonomy" id="488301"/>
    <lineage>
        <taxon>Eukaryota</taxon>
        <taxon>Metazoa</taxon>
        <taxon>Ecdysozoa</taxon>
        <taxon>Arthropoda</taxon>
        <taxon>Hexapoda</taxon>
        <taxon>Insecta</taxon>
        <taxon>Pterygota</taxon>
        <taxon>Neoptera</taxon>
        <taxon>Paraneoptera</taxon>
        <taxon>Hemiptera</taxon>
        <taxon>Heteroptera</taxon>
        <taxon>Panheteroptera</taxon>
        <taxon>Cimicomorpha</taxon>
        <taxon>Reduviidae</taxon>
        <taxon>Harpactorinae</taxon>
        <taxon>Harpactorini</taxon>
        <taxon>Rhynocoris</taxon>
    </lineage>
</organism>
<sequence length="359" mass="40758">MSQEELEKLNLSNDMVSNVLRNNNGELRDMVLKYLLFKSGKEDCLKLFTETIINDLLDIAEKFNNEIGQLALDSIINITASEVGSKSIKSEQANRLMTLALRKDGLLADHACKVLANVTRYEEKTSEIVRELLDNFGLGDLITAVCDKSYNEKGLRLEYLAQVVGNLTQCGDFRACLLDPISGQFHRLLPILVQGATKLERLGVASALYNCLLDPGNHLTLLSEPYELLPVLLYPLAGPEEFKEDENEKLPMELQYLGDDKTRESDSHIRLLLLKCLLLLCRTRQPRVFVRDNGAYYILREYHKWEKDSRLILATENVVDLLIRTEDEIGLDDLASVDVPADMKEKFEKWDNDFIGSSE</sequence>
<dbReference type="SUPFAM" id="SSF48371">
    <property type="entry name" value="ARM repeat"/>
    <property type="match status" value="1"/>
</dbReference>
<evidence type="ECO:0000313" key="5">
    <source>
        <dbReference type="EMBL" id="KAK9501810.1"/>
    </source>
</evidence>
<feature type="domain" description="Protein HGH1 N-terminal" evidence="3">
    <location>
        <begin position="103"/>
        <end position="270"/>
    </location>
</feature>
<comment type="caution">
    <text evidence="5">The sequence shown here is derived from an EMBL/GenBank/DDBJ whole genome shotgun (WGS) entry which is preliminary data.</text>
</comment>
<dbReference type="Gene3D" id="1.25.10.10">
    <property type="entry name" value="Leucine-rich Repeat Variant"/>
    <property type="match status" value="1"/>
</dbReference>
<dbReference type="Pfam" id="PF04064">
    <property type="entry name" value="DUF384"/>
    <property type="match status" value="1"/>
</dbReference>
<dbReference type="Proteomes" id="UP001461498">
    <property type="component" value="Unassembled WGS sequence"/>
</dbReference>
<dbReference type="PANTHER" id="PTHR13387">
    <property type="entry name" value="PROTEIN HGH1 HOMOLOG"/>
    <property type="match status" value="1"/>
</dbReference>
<keyword evidence="6" id="KW-1185">Reference proteome</keyword>
<comment type="similarity">
    <text evidence="1">Belongs to the HGH1 family.</text>
</comment>